<gene>
    <name evidence="2" type="ORF">LAUMK42_04330</name>
</gene>
<dbReference type="PANTHER" id="PTHR36973:SF4">
    <property type="entry name" value="NODULATION PROTEIN"/>
    <property type="match status" value="1"/>
</dbReference>
<dbReference type="SUPFAM" id="SSF53335">
    <property type="entry name" value="S-adenosyl-L-methionine-dependent methyltransferases"/>
    <property type="match status" value="1"/>
</dbReference>
<name>A0AB38UYH9_9MYCO</name>
<feature type="domain" description="Methyltransferase FkbM" evidence="1">
    <location>
        <begin position="53"/>
        <end position="221"/>
    </location>
</feature>
<accession>A0AB38UYH9</accession>
<reference evidence="2 3" key="1">
    <citation type="submission" date="2018-09" db="EMBL/GenBank/DDBJ databases">
        <authorList>
            <person name="Tagini F."/>
        </authorList>
    </citation>
    <scope>NUCLEOTIDE SEQUENCE [LARGE SCALE GENOMIC DNA]</scope>
    <source>
        <strain evidence="2 3">MK42</strain>
    </source>
</reference>
<dbReference type="InterPro" id="IPR006342">
    <property type="entry name" value="FkbM_mtfrase"/>
</dbReference>
<organism evidence="2 3">
    <name type="scientific">Mycobacterium persicum</name>
    <dbReference type="NCBI Taxonomy" id="1487726"/>
    <lineage>
        <taxon>Bacteria</taxon>
        <taxon>Bacillati</taxon>
        <taxon>Actinomycetota</taxon>
        <taxon>Actinomycetes</taxon>
        <taxon>Mycobacteriales</taxon>
        <taxon>Mycobacteriaceae</taxon>
        <taxon>Mycobacterium</taxon>
    </lineage>
</organism>
<protein>
    <recommendedName>
        <fullName evidence="1">Methyltransferase FkbM domain-containing protein</fullName>
    </recommendedName>
</protein>
<dbReference type="GO" id="GO:0008171">
    <property type="term" value="F:O-methyltransferase activity"/>
    <property type="evidence" value="ECO:0007669"/>
    <property type="project" value="TreeGrafter"/>
</dbReference>
<dbReference type="InterPro" id="IPR053188">
    <property type="entry name" value="FkbM_Methyltransferase"/>
</dbReference>
<dbReference type="Gene3D" id="3.40.50.150">
    <property type="entry name" value="Vaccinia Virus protein VP39"/>
    <property type="match status" value="1"/>
</dbReference>
<dbReference type="AlphaFoldDB" id="A0AB38UYH9"/>
<proteinExistence type="predicted"/>
<dbReference type="EMBL" id="UPHL01000123">
    <property type="protein sequence ID" value="VAZ85494.1"/>
    <property type="molecule type" value="Genomic_DNA"/>
</dbReference>
<dbReference type="PANTHER" id="PTHR36973">
    <property type="entry name" value="SLL1456 PROTEIN-RELATED"/>
    <property type="match status" value="1"/>
</dbReference>
<dbReference type="RefSeq" id="WP_232336918.1">
    <property type="nucleotide sequence ID" value="NZ_CADEAW010000008.1"/>
</dbReference>
<comment type="caution">
    <text evidence="2">The sequence shown here is derived from an EMBL/GenBank/DDBJ whole genome shotgun (WGS) entry which is preliminary data.</text>
</comment>
<dbReference type="InterPro" id="IPR029063">
    <property type="entry name" value="SAM-dependent_MTases_sf"/>
</dbReference>
<dbReference type="Pfam" id="PF05050">
    <property type="entry name" value="Methyltransf_21"/>
    <property type="match status" value="1"/>
</dbReference>
<sequence>MSRVPPLVDFKRNGSVTAWNLLSYPGTTATGGDRLSSALPDIISPSRLTHIVDVGASRNCGDWPYASMLNAGLCFVTGFEPGREALLELQTRCGPNERYLPFALGDGSSQTLKVCPAPGAMTSLLEPDPRTQGLFSLFDRFGRVIERVPLHTRRLDDIREIEHVDLLKIDIQGGELAVFHNGRGKLADAVAIQTEVSFITLYQHQPPFGEVDLELRRQGFIPHCIPGGVKKWVIGDFAVGDPFRPLNQILETDIVYVRDFVRPDGMTDEQLKHLAMIAHYCYGSFDLALRCVRLLEDRHAVEAGSSPRYLRLCRRTVGYKRAIWWAQYSAARLTNRLRAWANPVASADGPN</sequence>
<dbReference type="Proteomes" id="UP000279331">
    <property type="component" value="Unassembled WGS sequence"/>
</dbReference>
<evidence type="ECO:0000259" key="1">
    <source>
        <dbReference type="Pfam" id="PF05050"/>
    </source>
</evidence>
<evidence type="ECO:0000313" key="3">
    <source>
        <dbReference type="Proteomes" id="UP000279331"/>
    </source>
</evidence>
<evidence type="ECO:0000313" key="2">
    <source>
        <dbReference type="EMBL" id="VAZ85494.1"/>
    </source>
</evidence>